<dbReference type="EMBL" id="UINC01072353">
    <property type="protein sequence ID" value="SVC07933.1"/>
    <property type="molecule type" value="Genomic_DNA"/>
</dbReference>
<feature type="domain" description="Glycosyltransferase 2-like" evidence="1">
    <location>
        <begin position="16"/>
        <end position="161"/>
    </location>
</feature>
<proteinExistence type="predicted"/>
<gene>
    <name evidence="2" type="ORF">METZ01_LOCUS260787</name>
</gene>
<evidence type="ECO:0000259" key="1">
    <source>
        <dbReference type="Pfam" id="PF00535"/>
    </source>
</evidence>
<reference evidence="2" key="1">
    <citation type="submission" date="2018-05" db="EMBL/GenBank/DDBJ databases">
        <authorList>
            <person name="Lanie J.A."/>
            <person name="Ng W.-L."/>
            <person name="Kazmierczak K.M."/>
            <person name="Andrzejewski T.M."/>
            <person name="Davidsen T.M."/>
            <person name="Wayne K.J."/>
            <person name="Tettelin H."/>
            <person name="Glass J.I."/>
            <person name="Rusch D."/>
            <person name="Podicherti R."/>
            <person name="Tsui H.-C.T."/>
            <person name="Winkler M.E."/>
        </authorList>
    </citation>
    <scope>NUCLEOTIDE SEQUENCE</scope>
</reference>
<dbReference type="SUPFAM" id="SSF53448">
    <property type="entry name" value="Nucleotide-diphospho-sugar transferases"/>
    <property type="match status" value="1"/>
</dbReference>
<organism evidence="2">
    <name type="scientific">marine metagenome</name>
    <dbReference type="NCBI Taxonomy" id="408172"/>
    <lineage>
        <taxon>unclassified sequences</taxon>
        <taxon>metagenomes</taxon>
        <taxon>ecological metagenomes</taxon>
    </lineage>
</organism>
<feature type="non-terminal residue" evidence="2">
    <location>
        <position position="286"/>
    </location>
</feature>
<accession>A0A382JA13</accession>
<evidence type="ECO:0000313" key="2">
    <source>
        <dbReference type="EMBL" id="SVC07933.1"/>
    </source>
</evidence>
<dbReference type="Gene3D" id="3.90.550.10">
    <property type="entry name" value="Spore Coat Polysaccharide Biosynthesis Protein SpsA, Chain A"/>
    <property type="match status" value="1"/>
</dbReference>
<dbReference type="Pfam" id="PF00535">
    <property type="entry name" value="Glycos_transf_2"/>
    <property type="match status" value="1"/>
</dbReference>
<dbReference type="AlphaFoldDB" id="A0A382JA13"/>
<name>A0A382JA13_9ZZZZ</name>
<dbReference type="InterPro" id="IPR029044">
    <property type="entry name" value="Nucleotide-diphossugar_trans"/>
</dbReference>
<protein>
    <recommendedName>
        <fullName evidence="1">Glycosyltransferase 2-like domain-containing protein</fullName>
    </recommendedName>
</protein>
<dbReference type="CDD" id="cd00761">
    <property type="entry name" value="Glyco_tranf_GTA_type"/>
    <property type="match status" value="1"/>
</dbReference>
<sequence length="286" mass="33026">MSSIFTINIDVFYNLPLFREAIKAIQDQTYQNLEIIISNNGADQEITDFILETQKADKRVKVLTYEKNMFIYDDPHKFYEVINNASLKIAEGEFIFFQSYDDLLSLDYAERMVKLFNDNSECISAAGLPVSIDKENNIAQEELYERVSNLRPRYMPGHKMILDHLNPIGGRMFSSPGTMFTFRKDMLNKFGGFHRSAEYADLYGIVPFGITGFDEEAIFYWRRHEGQLSQELFARGWVGAKELDSMLIDFHIRDRWSNSFGEDVAQYVVSRISSQINKAAANCTTL</sequence>
<dbReference type="InterPro" id="IPR001173">
    <property type="entry name" value="Glyco_trans_2-like"/>
</dbReference>